<keyword evidence="4 6" id="KW-1133">Transmembrane helix</keyword>
<comment type="subcellular location">
    <subcellularLocation>
        <location evidence="1">Cell membrane</location>
        <topology evidence="1">Multi-pass membrane protein</topology>
    </subcellularLocation>
</comment>
<evidence type="ECO:0000313" key="8">
    <source>
        <dbReference type="Proteomes" id="UP000248863"/>
    </source>
</evidence>
<evidence type="ECO:0000256" key="1">
    <source>
        <dbReference type="ARBA" id="ARBA00004651"/>
    </source>
</evidence>
<dbReference type="AlphaFoldDB" id="A0A327K5V7"/>
<evidence type="ECO:0000256" key="2">
    <source>
        <dbReference type="ARBA" id="ARBA00022475"/>
    </source>
</evidence>
<keyword evidence="5 6" id="KW-0472">Membrane</keyword>
<evidence type="ECO:0000256" key="5">
    <source>
        <dbReference type="ARBA" id="ARBA00023136"/>
    </source>
</evidence>
<dbReference type="InterPro" id="IPR005171">
    <property type="entry name" value="Cyt_c_oxidase_su4_prok"/>
</dbReference>
<protein>
    <submittedName>
        <fullName evidence="7">Uncharacterized protein</fullName>
    </submittedName>
</protein>
<organism evidence="7 8">
    <name type="scientific">Rhodoplanes elegans</name>
    <dbReference type="NCBI Taxonomy" id="29408"/>
    <lineage>
        <taxon>Bacteria</taxon>
        <taxon>Pseudomonadati</taxon>
        <taxon>Pseudomonadota</taxon>
        <taxon>Alphaproteobacteria</taxon>
        <taxon>Hyphomicrobiales</taxon>
        <taxon>Nitrobacteraceae</taxon>
        <taxon>Rhodoplanes</taxon>
    </lineage>
</organism>
<proteinExistence type="predicted"/>
<sequence>MVLPYGAAASALVLAAAVLKGRVVVLDFLGLRDAPAVWRGLIVGWVVLIGTIAWLAATASLLR</sequence>
<gene>
    <name evidence="7" type="ORF">CH338_27150</name>
</gene>
<keyword evidence="8" id="KW-1185">Reference proteome</keyword>
<evidence type="ECO:0000256" key="3">
    <source>
        <dbReference type="ARBA" id="ARBA00022692"/>
    </source>
</evidence>
<evidence type="ECO:0000313" key="7">
    <source>
        <dbReference type="EMBL" id="RAI30728.1"/>
    </source>
</evidence>
<dbReference type="Proteomes" id="UP000248863">
    <property type="component" value="Unassembled WGS sequence"/>
</dbReference>
<keyword evidence="2" id="KW-1003">Cell membrane</keyword>
<evidence type="ECO:0000256" key="4">
    <source>
        <dbReference type="ARBA" id="ARBA00022989"/>
    </source>
</evidence>
<accession>A0A327K5V7</accession>
<reference evidence="7 8" key="1">
    <citation type="submission" date="2017-07" db="EMBL/GenBank/DDBJ databases">
        <title>Draft Genome Sequences of Select Purple Nonsulfur Bacteria.</title>
        <authorList>
            <person name="Lasarre B."/>
            <person name="Mckinlay J.B."/>
        </authorList>
    </citation>
    <scope>NUCLEOTIDE SEQUENCE [LARGE SCALE GENOMIC DNA]</scope>
    <source>
        <strain evidence="7 8">DSM 11907</strain>
    </source>
</reference>
<dbReference type="GO" id="GO:0005886">
    <property type="term" value="C:plasma membrane"/>
    <property type="evidence" value="ECO:0007669"/>
    <property type="project" value="UniProtKB-SubCell"/>
</dbReference>
<keyword evidence="3 6" id="KW-0812">Transmembrane</keyword>
<comment type="caution">
    <text evidence="7">The sequence shown here is derived from an EMBL/GenBank/DDBJ whole genome shotgun (WGS) entry which is preliminary data.</text>
</comment>
<dbReference type="OrthoDB" id="8141384at2"/>
<dbReference type="EMBL" id="NPEU01000579">
    <property type="protein sequence ID" value="RAI30728.1"/>
    <property type="molecule type" value="Genomic_DNA"/>
</dbReference>
<name>A0A327K5V7_9BRAD</name>
<evidence type="ECO:0000256" key="6">
    <source>
        <dbReference type="SAM" id="Phobius"/>
    </source>
</evidence>
<dbReference type="Pfam" id="PF03626">
    <property type="entry name" value="COX4_pro"/>
    <property type="match status" value="1"/>
</dbReference>
<feature type="transmembrane region" description="Helical" evidence="6">
    <location>
        <begin position="37"/>
        <end position="62"/>
    </location>
</feature>